<dbReference type="InParanoid" id="S7W7W5"/>
<dbReference type="STRING" id="1358809.S7W7W5"/>
<organism evidence="2 3">
    <name type="scientific">Spraguea lophii (strain 42_110)</name>
    <name type="common">Microsporidian parasite</name>
    <dbReference type="NCBI Taxonomy" id="1358809"/>
    <lineage>
        <taxon>Eukaryota</taxon>
        <taxon>Fungi</taxon>
        <taxon>Fungi incertae sedis</taxon>
        <taxon>Microsporidia</taxon>
        <taxon>Spragueidae</taxon>
        <taxon>Spraguea</taxon>
    </lineage>
</organism>
<evidence type="ECO:0000313" key="2">
    <source>
        <dbReference type="EMBL" id="EPR78960.1"/>
    </source>
</evidence>
<keyword evidence="3" id="KW-1185">Reference proteome</keyword>
<dbReference type="HOGENOM" id="CLU_740041_0_0_1"/>
<comment type="caution">
    <text evidence="2">The sequence shown here is derived from an EMBL/GenBank/DDBJ whole genome shotgun (WGS) entry which is preliminary data.</text>
</comment>
<dbReference type="EMBL" id="ATCN01000468">
    <property type="protein sequence ID" value="EPR78960.1"/>
    <property type="molecule type" value="Genomic_DNA"/>
</dbReference>
<reference evidence="3" key="1">
    <citation type="journal article" date="2013" name="PLoS Genet.">
        <title>The genome of Spraguea lophii and the basis of host-microsporidian interactions.</title>
        <authorList>
            <person name="Campbell S.E."/>
            <person name="Williams T.A."/>
            <person name="Yousuf A."/>
            <person name="Soanes D.M."/>
            <person name="Paszkiewicz K.H."/>
            <person name="Williams B.A.P."/>
        </authorList>
    </citation>
    <scope>NUCLEOTIDE SEQUENCE [LARGE SCALE GENOMIC DNA]</scope>
    <source>
        <strain evidence="3">42_110</strain>
    </source>
</reference>
<protein>
    <recommendedName>
        <fullName evidence="4">Mitochondrial import inner membrane translocase subunit TIM50</fullName>
    </recommendedName>
</protein>
<dbReference type="VEuPathDB" id="MicrosporidiaDB:SLOPH_1798"/>
<dbReference type="Proteomes" id="UP000014978">
    <property type="component" value="Unassembled WGS sequence"/>
</dbReference>
<evidence type="ECO:0000256" key="1">
    <source>
        <dbReference type="SAM" id="MobiDB-lite"/>
    </source>
</evidence>
<proteinExistence type="predicted"/>
<sequence>MFNTPFFNIPFNKSSPQNNSLSNQFENIKLHIKYAKINLPTFLKSSLPFKQQLSKLSKLSSMSIVSLSKLSILKPLPFLKSKLSSLFKQSISILPPSTKPFTIIFDINTLAIKRFNWYTLQHEYTLKPYTEEMLFTLGYNNEIILISNINEDIINRLDPYGFIKYRYNIKNTQLLNILHINRDMNKTIIIAQEEINKEFYNNTLIINNIEDYNRCYSGEDNNYSSGDRKDYNNDRKDYNNDRRDSIANNRNNHNNNHTLTNNHINNNINLNLIHFISTLNILNKDYPTIILSYKNKDFLSNFRITQLKYFKNKSLLDKQKYIEMLNEINKQRIEEYDNAKPYMEEQLIKDKMLNNKYIIDKIGYIVKGLLFSFI</sequence>
<gene>
    <name evidence="2" type="ORF">SLOPH_1798</name>
</gene>
<feature type="compositionally biased region" description="Basic and acidic residues" evidence="1">
    <location>
        <begin position="226"/>
        <end position="245"/>
    </location>
</feature>
<dbReference type="OrthoDB" id="287041at2759"/>
<dbReference type="OMA" id="DPYGCIN"/>
<feature type="region of interest" description="Disordered" evidence="1">
    <location>
        <begin position="223"/>
        <end position="256"/>
    </location>
</feature>
<name>S7W7W5_SPRLO</name>
<evidence type="ECO:0008006" key="4">
    <source>
        <dbReference type="Google" id="ProtNLM"/>
    </source>
</evidence>
<evidence type="ECO:0000313" key="3">
    <source>
        <dbReference type="Proteomes" id="UP000014978"/>
    </source>
</evidence>
<accession>S7W7W5</accession>
<dbReference type="AlphaFoldDB" id="S7W7W5"/>